<keyword evidence="3" id="KW-1133">Transmembrane helix</keyword>
<feature type="transmembrane region" description="Helical" evidence="3">
    <location>
        <begin position="27"/>
        <end position="48"/>
    </location>
</feature>
<evidence type="ECO:0000256" key="3">
    <source>
        <dbReference type="SAM" id="Phobius"/>
    </source>
</evidence>
<feature type="repeat" description="TPR" evidence="1">
    <location>
        <begin position="735"/>
        <end position="768"/>
    </location>
</feature>
<feature type="transmembrane region" description="Helical" evidence="3">
    <location>
        <begin position="54"/>
        <end position="72"/>
    </location>
</feature>
<sequence>MTNSDVAADYATGGTRGWRGLERISSLCLLALTFIVPIFFVPALSFPSQFSKALLLYIIVLAAFSLWVAARLKDGRFFIPTSPVLAALFAVVGIFALSGLFSGSFYSSFFGQGFEVGTVQNILLLFGLAFFVPAMFRKKEHIFFGYVAFLASFALVALFHLLRLMLGADFLSFGVLTGAASNTLGKWNDLGIFFGVSALLSLVTIEFFSFKRVVKVVAYAALALSLFFLAVVNFSMIWFVLGPFALVFLVYTMSFNRLQPSLHTSGPDQNQTFERTRLVRRIPIPSLIVLIISVVFMLAGAVIGGRIGEEFGISQIEVRPSWSATLDVSRKTLSKDPLLGSGPNHFTSEWLAYKPEGINSTVFWNVDFSYGVGLIPTFLATTGILGALAWLTFFLAFLYAGFKSILSDFPERISQYLVLSSFLVSLFLWVFSIFYVPSLAIFTLTFIFTGLFIASLGILNKAPARTISFGNDPRAGFVSVLVLILLLVGCVALGYDVVRKYYASVLFQKGVIFFNTEGSIDKAEDRISRAASISPTDIYYRFLTDLNLIRMNSVFRRDPATMSAESARVEFQGLLSAAISNARQAVALDTRNYENHLTLGRVYETVVPSRIEGSYEAALAAYNTAQALNPRSPAIHLTKARLEAAKGDIGKARENIALALKEKGNYTEAIFFLSQIEAAEGNIKAAISSVEAASVLAPGDPAIFFQLGILRFNDRNYRAAADALERAVALNPLYANAKYFLGLSYEKLGRDAEAITQFTELKATNPDSKEVDLILRNLKADRDPFSDAAPPVDAAPERRSKLPLEERATALDDKE</sequence>
<dbReference type="PANTHER" id="PTHR12558">
    <property type="entry name" value="CELL DIVISION CYCLE 16,23,27"/>
    <property type="match status" value="1"/>
</dbReference>
<evidence type="ECO:0000256" key="1">
    <source>
        <dbReference type="PROSITE-ProRule" id="PRU00339"/>
    </source>
</evidence>
<feature type="transmembrane region" description="Helical" evidence="3">
    <location>
        <begin position="284"/>
        <end position="304"/>
    </location>
</feature>
<evidence type="ECO:0000313" key="4">
    <source>
        <dbReference type="EMBL" id="OHA21892.1"/>
    </source>
</evidence>
<proteinExistence type="predicted"/>
<feature type="transmembrane region" description="Helical" evidence="3">
    <location>
        <begin position="190"/>
        <end position="208"/>
    </location>
</feature>
<evidence type="ECO:0000313" key="5">
    <source>
        <dbReference type="Proteomes" id="UP000176493"/>
    </source>
</evidence>
<dbReference type="InterPro" id="IPR019734">
    <property type="entry name" value="TPR_rpt"/>
</dbReference>
<dbReference type="PROSITE" id="PS50005">
    <property type="entry name" value="TPR"/>
    <property type="match status" value="2"/>
</dbReference>
<gene>
    <name evidence="4" type="ORF">A2W52_03250</name>
</gene>
<feature type="region of interest" description="Disordered" evidence="2">
    <location>
        <begin position="782"/>
        <end position="815"/>
    </location>
</feature>
<feature type="transmembrane region" description="Helical" evidence="3">
    <location>
        <begin position="378"/>
        <end position="402"/>
    </location>
</feature>
<keyword evidence="3" id="KW-0812">Transmembrane</keyword>
<keyword evidence="1" id="KW-0802">TPR repeat</keyword>
<dbReference type="Pfam" id="PF13432">
    <property type="entry name" value="TPR_16"/>
    <property type="match status" value="2"/>
</dbReference>
<feature type="transmembrane region" description="Helical" evidence="3">
    <location>
        <begin position="143"/>
        <end position="162"/>
    </location>
</feature>
<reference evidence="4 5" key="1">
    <citation type="journal article" date="2016" name="Nat. Commun.">
        <title>Thousands of microbial genomes shed light on interconnected biogeochemical processes in an aquifer system.</title>
        <authorList>
            <person name="Anantharaman K."/>
            <person name="Brown C.T."/>
            <person name="Hug L.A."/>
            <person name="Sharon I."/>
            <person name="Castelle C.J."/>
            <person name="Probst A.J."/>
            <person name="Thomas B.C."/>
            <person name="Singh A."/>
            <person name="Wilkins M.J."/>
            <person name="Karaoz U."/>
            <person name="Brodie E.L."/>
            <person name="Williams K.H."/>
            <person name="Hubbard S.S."/>
            <person name="Banfield J.F."/>
        </authorList>
    </citation>
    <scope>NUCLEOTIDE SEQUENCE [LARGE SCALE GENOMIC DNA]</scope>
</reference>
<feature type="repeat" description="TPR" evidence="1">
    <location>
        <begin position="701"/>
        <end position="734"/>
    </location>
</feature>
<dbReference type="Gene3D" id="1.25.40.10">
    <property type="entry name" value="Tetratricopeptide repeat domain"/>
    <property type="match status" value="1"/>
</dbReference>
<evidence type="ECO:0000256" key="2">
    <source>
        <dbReference type="SAM" id="MobiDB-lite"/>
    </source>
</evidence>
<dbReference type="EMBL" id="MHRJ01000037">
    <property type="protein sequence ID" value="OHA21892.1"/>
    <property type="molecule type" value="Genomic_DNA"/>
</dbReference>
<dbReference type="PANTHER" id="PTHR12558:SF13">
    <property type="entry name" value="CELL DIVISION CYCLE PROTEIN 27 HOMOLOG"/>
    <property type="match status" value="1"/>
</dbReference>
<accession>A0A1G2MFW0</accession>
<comment type="caution">
    <text evidence="4">The sequence shown here is derived from an EMBL/GenBank/DDBJ whole genome shotgun (WGS) entry which is preliminary data.</text>
</comment>
<keyword evidence="3" id="KW-0472">Membrane</keyword>
<feature type="transmembrane region" description="Helical" evidence="3">
    <location>
        <begin position="237"/>
        <end position="255"/>
    </location>
</feature>
<dbReference type="Proteomes" id="UP000176493">
    <property type="component" value="Unassembled WGS sequence"/>
</dbReference>
<feature type="transmembrane region" description="Helical" evidence="3">
    <location>
        <begin position="118"/>
        <end position="136"/>
    </location>
</feature>
<organism evidence="4 5">
    <name type="scientific">Candidatus Taylorbacteria bacterium RIFCSPHIGHO2_02_49_25</name>
    <dbReference type="NCBI Taxonomy" id="1802305"/>
    <lineage>
        <taxon>Bacteria</taxon>
        <taxon>Candidatus Tayloriibacteriota</taxon>
    </lineage>
</organism>
<feature type="transmembrane region" description="Helical" evidence="3">
    <location>
        <begin position="441"/>
        <end position="463"/>
    </location>
</feature>
<protein>
    <recommendedName>
        <fullName evidence="6">Tfp pilus assembly protein PilF</fullName>
    </recommendedName>
</protein>
<dbReference type="SUPFAM" id="SSF48452">
    <property type="entry name" value="TPR-like"/>
    <property type="match status" value="2"/>
</dbReference>
<name>A0A1G2MFW0_9BACT</name>
<feature type="transmembrane region" description="Helical" evidence="3">
    <location>
        <begin position="414"/>
        <end position="435"/>
    </location>
</feature>
<feature type="transmembrane region" description="Helical" evidence="3">
    <location>
        <begin position="213"/>
        <end position="231"/>
    </location>
</feature>
<dbReference type="AlphaFoldDB" id="A0A1G2MFW0"/>
<evidence type="ECO:0008006" key="6">
    <source>
        <dbReference type="Google" id="ProtNLM"/>
    </source>
</evidence>
<feature type="transmembrane region" description="Helical" evidence="3">
    <location>
        <begin position="475"/>
        <end position="495"/>
    </location>
</feature>
<feature type="transmembrane region" description="Helical" evidence="3">
    <location>
        <begin position="84"/>
        <end position="106"/>
    </location>
</feature>
<feature type="compositionally biased region" description="Basic and acidic residues" evidence="2">
    <location>
        <begin position="795"/>
        <end position="815"/>
    </location>
</feature>
<dbReference type="SMART" id="SM00028">
    <property type="entry name" value="TPR"/>
    <property type="match status" value="5"/>
</dbReference>
<dbReference type="InterPro" id="IPR011990">
    <property type="entry name" value="TPR-like_helical_dom_sf"/>
</dbReference>